<evidence type="ECO:0000313" key="2">
    <source>
        <dbReference type="EMBL" id="KAH7362681.1"/>
    </source>
</evidence>
<gene>
    <name evidence="2" type="ORF">B0T11DRAFT_328717</name>
</gene>
<dbReference type="EMBL" id="JAGPXD010000003">
    <property type="protein sequence ID" value="KAH7362681.1"/>
    <property type="molecule type" value="Genomic_DNA"/>
</dbReference>
<reference evidence="2" key="1">
    <citation type="journal article" date="2021" name="Nat. Commun.">
        <title>Genetic determinants of endophytism in the Arabidopsis root mycobiome.</title>
        <authorList>
            <person name="Mesny F."/>
            <person name="Miyauchi S."/>
            <person name="Thiergart T."/>
            <person name="Pickel B."/>
            <person name="Atanasova L."/>
            <person name="Karlsson M."/>
            <person name="Huettel B."/>
            <person name="Barry K.W."/>
            <person name="Haridas S."/>
            <person name="Chen C."/>
            <person name="Bauer D."/>
            <person name="Andreopoulos W."/>
            <person name="Pangilinan J."/>
            <person name="LaButti K."/>
            <person name="Riley R."/>
            <person name="Lipzen A."/>
            <person name="Clum A."/>
            <person name="Drula E."/>
            <person name="Henrissat B."/>
            <person name="Kohler A."/>
            <person name="Grigoriev I.V."/>
            <person name="Martin F.M."/>
            <person name="Hacquard S."/>
        </authorList>
    </citation>
    <scope>NUCLEOTIDE SEQUENCE</scope>
    <source>
        <strain evidence="2">MPI-CAGE-AT-0016</strain>
    </source>
</reference>
<feature type="compositionally biased region" description="Basic and acidic residues" evidence="1">
    <location>
        <begin position="121"/>
        <end position="171"/>
    </location>
</feature>
<dbReference type="Proteomes" id="UP000813385">
    <property type="component" value="Unassembled WGS sequence"/>
</dbReference>
<proteinExistence type="predicted"/>
<name>A0A8K0X3F8_9PEZI</name>
<feature type="compositionally biased region" description="Basic and acidic residues" evidence="1">
    <location>
        <begin position="57"/>
        <end position="68"/>
    </location>
</feature>
<dbReference type="OrthoDB" id="5334244at2759"/>
<organism evidence="2 3">
    <name type="scientific">Plectosphaerella cucumerina</name>
    <dbReference type="NCBI Taxonomy" id="40658"/>
    <lineage>
        <taxon>Eukaryota</taxon>
        <taxon>Fungi</taxon>
        <taxon>Dikarya</taxon>
        <taxon>Ascomycota</taxon>
        <taxon>Pezizomycotina</taxon>
        <taxon>Sordariomycetes</taxon>
        <taxon>Hypocreomycetidae</taxon>
        <taxon>Glomerellales</taxon>
        <taxon>Plectosphaerellaceae</taxon>
        <taxon>Plectosphaerella</taxon>
    </lineage>
</organism>
<keyword evidence="3" id="KW-1185">Reference proteome</keyword>
<comment type="caution">
    <text evidence="2">The sequence shown here is derived from an EMBL/GenBank/DDBJ whole genome shotgun (WGS) entry which is preliminary data.</text>
</comment>
<protein>
    <submittedName>
        <fullName evidence="2">Uncharacterized protein</fullName>
    </submittedName>
</protein>
<feature type="region of interest" description="Disordered" evidence="1">
    <location>
        <begin position="1"/>
        <end position="171"/>
    </location>
</feature>
<evidence type="ECO:0000256" key="1">
    <source>
        <dbReference type="SAM" id="MobiDB-lite"/>
    </source>
</evidence>
<dbReference type="AlphaFoldDB" id="A0A8K0X3F8"/>
<sequence>MRRSIKLLATPRLPMSPLPRTLPLGLRASRLSPGSAFASTSSPKEAEKASAQSGGSRSKDFKEKHEKEEQEEAAAKHTGSTTLHDSLAESDARGRTGGGEPLESSDHPPAQPKIWNAGAPAEREKLTDEQKADVDAHNKEFEERHARASPAEDDKVDKSFWSPDDGKSVKK</sequence>
<accession>A0A8K0X3F8</accession>
<evidence type="ECO:0000313" key="3">
    <source>
        <dbReference type="Proteomes" id="UP000813385"/>
    </source>
</evidence>